<evidence type="ECO:0000256" key="11">
    <source>
        <dbReference type="ARBA" id="ARBA00023239"/>
    </source>
</evidence>
<dbReference type="InterPro" id="IPR001030">
    <property type="entry name" value="Acoase/IPM_deHydtase_lsu_aba"/>
</dbReference>
<evidence type="ECO:0000256" key="7">
    <source>
        <dbReference type="ARBA" id="ARBA00022723"/>
    </source>
</evidence>
<dbReference type="EMBL" id="FQYV01000016">
    <property type="protein sequence ID" value="SHJ41474.1"/>
    <property type="molecule type" value="Genomic_DNA"/>
</dbReference>
<feature type="domain" description="Aconitase A/isopropylmalate dehydratase small subunit swivel" evidence="17">
    <location>
        <begin position="558"/>
        <end position="686"/>
    </location>
</feature>
<dbReference type="SUPFAM" id="SSF52016">
    <property type="entry name" value="LeuD/IlvD-like"/>
    <property type="match status" value="1"/>
</dbReference>
<evidence type="ECO:0000256" key="15">
    <source>
        <dbReference type="ARBA" id="ARBA00031977"/>
    </source>
</evidence>
<evidence type="ECO:0000256" key="14">
    <source>
        <dbReference type="ARBA" id="ARBA00031081"/>
    </source>
</evidence>
<dbReference type="InterPro" id="IPR000573">
    <property type="entry name" value="AconitaseA/IPMdHydase_ssu_swvl"/>
</dbReference>
<dbReference type="InterPro" id="IPR015932">
    <property type="entry name" value="Aconitase_dom2"/>
</dbReference>
<evidence type="ECO:0000256" key="5">
    <source>
        <dbReference type="ARBA" id="ARBA00019378"/>
    </source>
</evidence>
<evidence type="ECO:0000256" key="12">
    <source>
        <dbReference type="ARBA" id="ARBA00023501"/>
    </source>
</evidence>
<evidence type="ECO:0000256" key="3">
    <source>
        <dbReference type="ARBA" id="ARBA00007185"/>
    </source>
</evidence>
<comment type="catalytic activity">
    <reaction evidence="12">
        <text>citrate = D-threo-isocitrate</text>
        <dbReference type="Rhea" id="RHEA:10336"/>
        <dbReference type="ChEBI" id="CHEBI:15562"/>
        <dbReference type="ChEBI" id="CHEBI:16947"/>
        <dbReference type="EC" id="4.2.1.3"/>
    </reaction>
</comment>
<keyword evidence="6" id="KW-0816">Tricarboxylic acid cycle</keyword>
<dbReference type="GO" id="GO:0003994">
    <property type="term" value="F:aconitate hydratase activity"/>
    <property type="evidence" value="ECO:0007669"/>
    <property type="project" value="UniProtKB-EC"/>
</dbReference>
<dbReference type="InterPro" id="IPR036008">
    <property type="entry name" value="Aconitase_4Fe-4S_dom"/>
</dbReference>
<dbReference type="Gene3D" id="3.40.1060.10">
    <property type="entry name" value="Aconitase, Domain 2"/>
    <property type="match status" value="1"/>
</dbReference>
<dbReference type="GO" id="GO:0005829">
    <property type="term" value="C:cytosol"/>
    <property type="evidence" value="ECO:0007669"/>
    <property type="project" value="TreeGrafter"/>
</dbReference>
<name>A0A1M6J438_9FLAO</name>
<dbReference type="Pfam" id="PF00694">
    <property type="entry name" value="Aconitase_C"/>
    <property type="match status" value="1"/>
</dbReference>
<evidence type="ECO:0000313" key="19">
    <source>
        <dbReference type="Proteomes" id="UP000184172"/>
    </source>
</evidence>
<dbReference type="PROSITE" id="PS01244">
    <property type="entry name" value="ACONITASE_2"/>
    <property type="match status" value="1"/>
</dbReference>
<evidence type="ECO:0000256" key="8">
    <source>
        <dbReference type="ARBA" id="ARBA00022946"/>
    </source>
</evidence>
<dbReference type="PROSITE" id="PS00450">
    <property type="entry name" value="ACONITASE_1"/>
    <property type="match status" value="1"/>
</dbReference>
<evidence type="ECO:0000256" key="6">
    <source>
        <dbReference type="ARBA" id="ARBA00022532"/>
    </source>
</evidence>
<evidence type="ECO:0000259" key="16">
    <source>
        <dbReference type="Pfam" id="PF00330"/>
    </source>
</evidence>
<sequence>MAFDIDMIKEVYSQMAERVDKARELVGKPLTLSEKILYSHLWDGTPNKSFERGKDYVDFAPDRIACQDATAQMALLQFMQAGKKTVAVPTTVHCDHLIQAKQGAAKDLMRANETSNEVFDFLESVSNKYGIGFWRPGAGIIHQVVLENYAFPGGMMIGTDSHTVNAGGLGMVAIGVGGADAVDVMAGMPWELKFPKLIGVKLTGKLNGWTASKDVILKVAGILTVKGGTGAIVEYFGPGAKNLSCTGKGTICNMGAEIGATTSTFGYDDSMERFLRATDRHEIADEANKIREYLTGDDEVYENPEKYFDQVIEIDLSTLRPHLNGPFTPDLATEVGDLGEKARKNDWPLKVDWGLIGSCTNSSYEDLSRAASIAQQAIDKNLKSKSDFGINPGSEQIRFTAERDGLLDVFENLGATIFTNACGPCIGQWDRSDRKGDEKNTIVHSFNRNFSKRADGNPNTHAFVGSPEMVAAIAISGRLDFDPMNDTLINEDGQEVKLDEPVGLELPPKGFAVDDNGYLAPTADGSAVEVKVAPDSERLQLLEPFVPIKDSELQGVKLLIKAFGKCTTDHISMAGPWLRYRGHLDNIANNTLIGAVNAFNKQTNFVKNQLTGEYGGVPNVQREYKANGIKTIVVGDHNYGEGSSREHAAMQPRFLGVAAVLVKSFARIHETNLKKQGMLGLTFANEADYDLIQEDDTFNFVDIADFAPNKPLTIEIVHADGSKDTIKANHTYNDAQIKWYHEGSALNLIKKQNA</sequence>
<comment type="similarity">
    <text evidence="3">Belongs to the aconitase/IPM isomerase family.</text>
</comment>
<dbReference type="FunFam" id="3.30.499.10:FF:000004">
    <property type="entry name" value="Aconitate hydratase, mitochondrial"/>
    <property type="match status" value="1"/>
</dbReference>
<keyword evidence="11" id="KW-0456">Lyase</keyword>
<dbReference type="FunFam" id="3.40.1060.10:FF:000001">
    <property type="entry name" value="Aconitate hydratase, mitochondrial"/>
    <property type="match status" value="1"/>
</dbReference>
<dbReference type="Gene3D" id="3.20.19.10">
    <property type="entry name" value="Aconitase, domain 4"/>
    <property type="match status" value="1"/>
</dbReference>
<dbReference type="GO" id="GO:0046872">
    <property type="term" value="F:metal ion binding"/>
    <property type="evidence" value="ECO:0007669"/>
    <property type="project" value="UniProtKB-KW"/>
</dbReference>
<keyword evidence="19" id="KW-1185">Reference proteome</keyword>
<dbReference type="NCBIfam" id="TIGR01340">
    <property type="entry name" value="aconitase_mito"/>
    <property type="match status" value="1"/>
</dbReference>
<dbReference type="SUPFAM" id="SSF53732">
    <property type="entry name" value="Aconitase iron-sulfur domain"/>
    <property type="match status" value="1"/>
</dbReference>
<dbReference type="OrthoDB" id="9764318at2"/>
<evidence type="ECO:0000259" key="17">
    <source>
        <dbReference type="Pfam" id="PF00694"/>
    </source>
</evidence>
<evidence type="ECO:0000256" key="4">
    <source>
        <dbReference type="ARBA" id="ARBA00012926"/>
    </source>
</evidence>
<evidence type="ECO:0000256" key="2">
    <source>
        <dbReference type="ARBA" id="ARBA00004717"/>
    </source>
</evidence>
<dbReference type="InterPro" id="IPR018136">
    <property type="entry name" value="Aconitase_4Fe-4S_BS"/>
</dbReference>
<dbReference type="STRING" id="797419.SAMN05216556_11637"/>
<comment type="pathway">
    <text evidence="2">Carbohydrate metabolism; tricarboxylic acid cycle; isocitrate from oxaloacetate: step 2/2.</text>
</comment>
<dbReference type="Proteomes" id="UP000184172">
    <property type="component" value="Unassembled WGS sequence"/>
</dbReference>
<dbReference type="Pfam" id="PF00330">
    <property type="entry name" value="Aconitase"/>
    <property type="match status" value="1"/>
</dbReference>
<dbReference type="InterPro" id="IPR050926">
    <property type="entry name" value="Aconitase/IPM_isomerase"/>
</dbReference>
<dbReference type="PANTHER" id="PTHR43160">
    <property type="entry name" value="ACONITATE HYDRATASE B"/>
    <property type="match status" value="1"/>
</dbReference>
<dbReference type="FunFam" id="3.20.19.10:FF:000002">
    <property type="entry name" value="Aconitate hydratase, mitochondrial"/>
    <property type="match status" value="1"/>
</dbReference>
<proteinExistence type="inferred from homology"/>
<protein>
    <recommendedName>
        <fullName evidence="5">Aconitate hydratase A</fullName>
        <ecNumber evidence="4">4.2.1.3</ecNumber>
    </recommendedName>
    <alternativeName>
        <fullName evidence="13">Citrate hydro-lyase</fullName>
    </alternativeName>
    <alternativeName>
        <fullName evidence="15">Iron-responsive protein-like</fullName>
    </alternativeName>
    <alternativeName>
        <fullName evidence="14">RNA-binding protein</fullName>
    </alternativeName>
</protein>
<dbReference type="AlphaFoldDB" id="A0A1M6J438"/>
<comment type="cofactor">
    <cofactor evidence="1">
        <name>[4Fe-4S] cluster</name>
        <dbReference type="ChEBI" id="CHEBI:49883"/>
    </cofactor>
</comment>
<keyword evidence="7" id="KW-0479">Metal-binding</keyword>
<accession>A0A1M6J438</accession>
<gene>
    <name evidence="18" type="ORF">SAMN04487908_11629</name>
</gene>
<dbReference type="PRINTS" id="PR00415">
    <property type="entry name" value="ACONITASE"/>
</dbReference>
<evidence type="ECO:0000313" key="18">
    <source>
        <dbReference type="EMBL" id="SHJ41474.1"/>
    </source>
</evidence>
<dbReference type="FunFam" id="3.30.499.10:FF:000003">
    <property type="entry name" value="Aconitate hydratase, mitochondrial"/>
    <property type="match status" value="1"/>
</dbReference>
<dbReference type="RefSeq" id="WP_073218971.1">
    <property type="nucleotide sequence ID" value="NZ_FNNS01000016.1"/>
</dbReference>
<evidence type="ECO:0000256" key="13">
    <source>
        <dbReference type="ARBA" id="ARBA00029682"/>
    </source>
</evidence>
<evidence type="ECO:0000256" key="10">
    <source>
        <dbReference type="ARBA" id="ARBA00023014"/>
    </source>
</evidence>
<dbReference type="InterPro" id="IPR015931">
    <property type="entry name" value="Acnase/IPM_dHydase_lsu_aba_1/3"/>
</dbReference>
<keyword evidence="9" id="KW-0408">Iron</keyword>
<reference evidence="19" key="1">
    <citation type="submission" date="2016-11" db="EMBL/GenBank/DDBJ databases">
        <authorList>
            <person name="Varghese N."/>
            <person name="Submissions S."/>
        </authorList>
    </citation>
    <scope>NUCLEOTIDE SEQUENCE [LARGE SCALE GENOMIC DNA]</scope>
    <source>
        <strain evidence="19">DSM 26349</strain>
    </source>
</reference>
<keyword evidence="10" id="KW-0411">Iron-sulfur</keyword>
<organism evidence="18 19">
    <name type="scientific">Aequorivita viscosa</name>
    <dbReference type="NCBI Taxonomy" id="797419"/>
    <lineage>
        <taxon>Bacteria</taxon>
        <taxon>Pseudomonadati</taxon>
        <taxon>Bacteroidota</taxon>
        <taxon>Flavobacteriia</taxon>
        <taxon>Flavobacteriales</taxon>
        <taxon>Flavobacteriaceae</taxon>
        <taxon>Aequorivita</taxon>
    </lineage>
</organism>
<feature type="domain" description="Aconitase/3-isopropylmalate dehydratase large subunit alpha/beta/alpha" evidence="16">
    <location>
        <begin position="34"/>
        <end position="477"/>
    </location>
</feature>
<dbReference type="InterPro" id="IPR006248">
    <property type="entry name" value="Aconitase_mito-like"/>
</dbReference>
<dbReference type="InterPro" id="IPR015928">
    <property type="entry name" value="Aconitase/3IPM_dehydase_swvl"/>
</dbReference>
<evidence type="ECO:0000256" key="1">
    <source>
        <dbReference type="ARBA" id="ARBA00001966"/>
    </source>
</evidence>
<dbReference type="Gene3D" id="3.30.499.10">
    <property type="entry name" value="Aconitase, domain 3"/>
    <property type="match status" value="2"/>
</dbReference>
<dbReference type="CDD" id="cd01584">
    <property type="entry name" value="AcnA_Mitochondrial"/>
    <property type="match status" value="1"/>
</dbReference>
<dbReference type="GO" id="GO:0051539">
    <property type="term" value="F:4 iron, 4 sulfur cluster binding"/>
    <property type="evidence" value="ECO:0007669"/>
    <property type="project" value="InterPro"/>
</dbReference>
<keyword evidence="8" id="KW-0809">Transit peptide</keyword>
<dbReference type="EC" id="4.2.1.3" evidence="4"/>
<dbReference type="NCBIfam" id="NF005558">
    <property type="entry name" value="PRK07229.1"/>
    <property type="match status" value="1"/>
</dbReference>
<dbReference type="PANTHER" id="PTHR43160:SF3">
    <property type="entry name" value="ACONITATE HYDRATASE, MITOCHONDRIAL"/>
    <property type="match status" value="1"/>
</dbReference>
<dbReference type="GO" id="GO:0006099">
    <property type="term" value="P:tricarboxylic acid cycle"/>
    <property type="evidence" value="ECO:0007669"/>
    <property type="project" value="UniProtKB-UniPathway"/>
</dbReference>
<evidence type="ECO:0000256" key="9">
    <source>
        <dbReference type="ARBA" id="ARBA00023004"/>
    </source>
</evidence>
<dbReference type="UniPathway" id="UPA00223">
    <property type="reaction ID" value="UER00718"/>
</dbReference>